<dbReference type="PANTHER" id="PTHR10098">
    <property type="entry name" value="RAPSYN-RELATED"/>
    <property type="match status" value="1"/>
</dbReference>
<accession>A0ABP0NZV4</accession>
<proteinExistence type="predicted"/>
<protein>
    <submittedName>
        <fullName evidence="2">JmjC domain-containing protein 4</fullName>
    </submittedName>
</protein>
<dbReference type="SMART" id="SM00028">
    <property type="entry name" value="TPR"/>
    <property type="match status" value="5"/>
</dbReference>
<gene>
    <name evidence="2" type="ORF">SCF082_LOCUS34321</name>
</gene>
<dbReference type="InterPro" id="IPR011990">
    <property type="entry name" value="TPR-like_helical_dom_sf"/>
</dbReference>
<evidence type="ECO:0000313" key="2">
    <source>
        <dbReference type="EMBL" id="CAK9067985.1"/>
    </source>
</evidence>
<sequence length="684" mass="74502">MAASELLEEARQGLDEGRPEVFQKASEAFELFQRGQDDARANDALRVMISFQHHQAAVKERRKPVEALQLVEEHLASARASGNRAREACVLLSLAEINMDRRGQKKRQEALEVCLQALRIFQELQDPHEALAQLILTNLYFKLERPDKAQQAAAMAVELAGLTAEPVLRAKALHAGALALAAQHRYADAAQQALEARGIFHEEGNVKMEAAQLVSVAQWSLKASKPFQALGAAEEALKIFRGLRYGKGWQVRALGFLCEALVELKQAPKAAKLAKELEAEFQQAGDWSSAAEAAELQSYAWANTEKPERAMEPLEAAREAAQDQKGWAVRILQGQAVAFLHAGEHGEALRKLRRACAAAHAEGDVRQELTTLRQIFRVTFDRGDFEAALQAAEDSWQICHAAGDSKGEVRSALRWAAAAANARTLAEAVAKVKDAQETSVASEDRVGEAQALKLLSELRKLEGDLDAALQAAEECLSLVRGLGDLLWEAELLHILAQLNLADGHPEEAAQVAADGCQLCRTSGDRPRLVQLLLLAVEVALKDDGDGLGQRRQVLRWSGEALAVAGKLGDRGLRTLALYWRAQVLGVLGRPEAGLSLAREALELCMKLKHQQGEPRCWLLIAQLHLANGAKDEALRAAESAQAVAMRMRDLEAEEEANQFIDSATRKKDEPPPEPTAAPAPAPAA</sequence>
<feature type="compositionally biased region" description="Pro residues" evidence="1">
    <location>
        <begin position="672"/>
        <end position="684"/>
    </location>
</feature>
<evidence type="ECO:0000313" key="3">
    <source>
        <dbReference type="Proteomes" id="UP001642464"/>
    </source>
</evidence>
<evidence type="ECO:0000256" key="1">
    <source>
        <dbReference type="SAM" id="MobiDB-lite"/>
    </source>
</evidence>
<dbReference type="Gene3D" id="1.25.40.10">
    <property type="entry name" value="Tetratricopeptide repeat domain"/>
    <property type="match status" value="3"/>
</dbReference>
<dbReference type="SUPFAM" id="SSF48452">
    <property type="entry name" value="TPR-like"/>
    <property type="match status" value="4"/>
</dbReference>
<dbReference type="EMBL" id="CAXAMM010031358">
    <property type="protein sequence ID" value="CAK9067985.1"/>
    <property type="molecule type" value="Genomic_DNA"/>
</dbReference>
<dbReference type="Proteomes" id="UP001642464">
    <property type="component" value="Unassembled WGS sequence"/>
</dbReference>
<reference evidence="2 3" key="1">
    <citation type="submission" date="2024-02" db="EMBL/GenBank/DDBJ databases">
        <authorList>
            <person name="Chen Y."/>
            <person name="Shah S."/>
            <person name="Dougan E. K."/>
            <person name="Thang M."/>
            <person name="Chan C."/>
        </authorList>
    </citation>
    <scope>NUCLEOTIDE SEQUENCE [LARGE SCALE GENOMIC DNA]</scope>
</reference>
<comment type="caution">
    <text evidence="2">The sequence shown here is derived from an EMBL/GenBank/DDBJ whole genome shotgun (WGS) entry which is preliminary data.</text>
</comment>
<dbReference type="PANTHER" id="PTHR10098:SF108">
    <property type="entry name" value="TETRATRICOPEPTIDE REPEAT PROTEIN 28"/>
    <property type="match status" value="1"/>
</dbReference>
<keyword evidence="3" id="KW-1185">Reference proteome</keyword>
<name>A0ABP0NZV4_9DINO</name>
<feature type="non-terminal residue" evidence="2">
    <location>
        <position position="684"/>
    </location>
</feature>
<dbReference type="InterPro" id="IPR019734">
    <property type="entry name" value="TPR_rpt"/>
</dbReference>
<organism evidence="2 3">
    <name type="scientific">Durusdinium trenchii</name>
    <dbReference type="NCBI Taxonomy" id="1381693"/>
    <lineage>
        <taxon>Eukaryota</taxon>
        <taxon>Sar</taxon>
        <taxon>Alveolata</taxon>
        <taxon>Dinophyceae</taxon>
        <taxon>Suessiales</taxon>
        <taxon>Symbiodiniaceae</taxon>
        <taxon>Durusdinium</taxon>
    </lineage>
</organism>
<feature type="region of interest" description="Disordered" evidence="1">
    <location>
        <begin position="654"/>
        <end position="684"/>
    </location>
</feature>